<name>A0A6N7IXQ9_9FIRM</name>
<evidence type="ECO:0000256" key="1">
    <source>
        <dbReference type="ARBA" id="ARBA00022801"/>
    </source>
</evidence>
<organism evidence="4 5">
    <name type="scientific">Candidatus Weimeria bifida</name>
    <dbReference type="NCBI Taxonomy" id="2599074"/>
    <lineage>
        <taxon>Bacteria</taxon>
        <taxon>Bacillati</taxon>
        <taxon>Bacillota</taxon>
        <taxon>Clostridia</taxon>
        <taxon>Lachnospirales</taxon>
        <taxon>Lachnospiraceae</taxon>
        <taxon>Candidatus Weimeria</taxon>
    </lineage>
</organism>
<dbReference type="PANTHER" id="PTHR48081:SF6">
    <property type="entry name" value="PEPTIDASE S9 PROLYL OLIGOPEPTIDASE CATALYTIC DOMAIN-CONTAINING PROTEIN"/>
    <property type="match status" value="1"/>
</dbReference>
<evidence type="ECO:0000313" key="5">
    <source>
        <dbReference type="Proteomes" id="UP000460257"/>
    </source>
</evidence>
<comment type="caution">
    <text evidence="4">The sequence shown here is derived from an EMBL/GenBank/DDBJ whole genome shotgun (WGS) entry which is preliminary data.</text>
</comment>
<dbReference type="InterPro" id="IPR049492">
    <property type="entry name" value="BD-FAE-like_dom"/>
</dbReference>
<protein>
    <submittedName>
        <fullName evidence="4">Alpha/beta hydrolase</fullName>
    </submittedName>
</protein>
<dbReference type="AlphaFoldDB" id="A0A6N7IXQ9"/>
<dbReference type="Gene3D" id="3.40.50.1820">
    <property type="entry name" value="alpha/beta hydrolase"/>
    <property type="match status" value="1"/>
</dbReference>
<accession>A0A6N7IXQ9</accession>
<dbReference type="PANTHER" id="PTHR48081">
    <property type="entry name" value="AB HYDROLASE SUPERFAMILY PROTEIN C4A8.06C"/>
    <property type="match status" value="1"/>
</dbReference>
<dbReference type="EMBL" id="VOGC01000002">
    <property type="protein sequence ID" value="MQN01029.1"/>
    <property type="molecule type" value="Genomic_DNA"/>
</dbReference>
<keyword evidence="2" id="KW-1133">Transmembrane helix</keyword>
<reference evidence="4" key="1">
    <citation type="journal article" date="2020" name="Appl. Environ. Microbiol.">
        <title>Medium-Chain Fatty Acid Synthesis by 'Candidatus Weimeria bifida' gen. nov., sp. nov., and 'Candidatus Pseudoramibacter fermentans' sp. nov.</title>
        <authorList>
            <person name="Scarborough M.J."/>
            <person name="Myers K.S."/>
            <person name="Donohue T.J."/>
            <person name="Noguera D.R."/>
        </authorList>
    </citation>
    <scope>NUCLEOTIDE SEQUENCE</scope>
    <source>
        <strain evidence="4">LCO1.1</strain>
    </source>
</reference>
<evidence type="ECO:0000259" key="3">
    <source>
        <dbReference type="Pfam" id="PF20434"/>
    </source>
</evidence>
<keyword evidence="2" id="KW-0472">Membrane</keyword>
<dbReference type="InterPro" id="IPR029058">
    <property type="entry name" value="AB_hydrolase_fold"/>
</dbReference>
<sequence length="335" mass="38177">MHFKILGFTILQIFEVYLILSFLLTVFSVIRMYVIKTFACNRRKGLRRMKVLRDQGRFMQFPVYSMEEIAERKKRGSVRLSVFLNDTGKRSRCVIVCPGGGYAHLCTTDEGYPVAARLNELGYTAFVLEYRAGLDCSSHAPMHDLAAAVRFISARADQFNVDMDHYAVVGFSAGGNLAGIFGSKAWGYEKYNAMKPGCLILGYPWTNINHWMKHPYWNIWVALIGIWLSERGNIYMFGLKGRFNKSKRDSVCVQKWITPDYPPVYMFGGGNDVLVPMAAHTDVLAKALKQNGIRYKYEKFFDLPHGVGLGYHTSAEGWMDTAVRFWEDTVKDSDN</sequence>
<dbReference type="Proteomes" id="UP000460257">
    <property type="component" value="Unassembled WGS sequence"/>
</dbReference>
<dbReference type="InterPro" id="IPR050300">
    <property type="entry name" value="GDXG_lipolytic_enzyme"/>
</dbReference>
<gene>
    <name evidence="4" type="ORF">FRC54_03465</name>
</gene>
<dbReference type="SUPFAM" id="SSF53474">
    <property type="entry name" value="alpha/beta-Hydrolases"/>
    <property type="match status" value="1"/>
</dbReference>
<feature type="transmembrane region" description="Helical" evidence="2">
    <location>
        <begin position="6"/>
        <end position="34"/>
    </location>
</feature>
<evidence type="ECO:0000313" key="4">
    <source>
        <dbReference type="EMBL" id="MQN01029.1"/>
    </source>
</evidence>
<keyword evidence="2" id="KW-0812">Transmembrane</keyword>
<proteinExistence type="predicted"/>
<feature type="domain" description="BD-FAE-like" evidence="3">
    <location>
        <begin position="84"/>
        <end position="279"/>
    </location>
</feature>
<dbReference type="GO" id="GO:0016787">
    <property type="term" value="F:hydrolase activity"/>
    <property type="evidence" value="ECO:0007669"/>
    <property type="project" value="UniProtKB-KW"/>
</dbReference>
<dbReference type="Pfam" id="PF20434">
    <property type="entry name" value="BD-FAE"/>
    <property type="match status" value="1"/>
</dbReference>
<evidence type="ECO:0000256" key="2">
    <source>
        <dbReference type="SAM" id="Phobius"/>
    </source>
</evidence>
<keyword evidence="1 4" id="KW-0378">Hydrolase</keyword>
<keyword evidence="5" id="KW-1185">Reference proteome</keyword>